<keyword evidence="2" id="KW-1185">Reference proteome</keyword>
<reference evidence="1 2" key="1">
    <citation type="journal article" date="2011" name="J. Bacteriol.">
        <title>Complete genome sequence of Amycolicicoccus subflavus DQS3-9A1T, an actinomycete isolated from crude oil-polluted soil.</title>
        <authorList>
            <person name="Cai M."/>
            <person name="Chen W.M."/>
            <person name="Nie Y."/>
            <person name="Chi C.Q."/>
            <person name="Wang Y.N."/>
            <person name="Tang Y.Q."/>
            <person name="Li G.Y."/>
            <person name="Wu X.L."/>
        </authorList>
    </citation>
    <scope>NUCLEOTIDE SEQUENCE [LARGE SCALE GENOMIC DNA]</scope>
    <source>
        <strain evidence="2">DSM 45089 / DQS3-9A1</strain>
    </source>
</reference>
<dbReference type="KEGG" id="asd:AS9A_3937"/>
<proteinExistence type="predicted"/>
<evidence type="ECO:0000313" key="2">
    <source>
        <dbReference type="Proteomes" id="UP000009235"/>
    </source>
</evidence>
<protein>
    <submittedName>
        <fullName evidence="1">Uncharacterized protein</fullName>
    </submittedName>
</protein>
<sequence length="37" mass="4573">MGFEIWATMPWDEDQLHWYFFVPLRITVWYVTVPLGK</sequence>
<name>F6EHK9_HOYSD</name>
<dbReference type="STRING" id="443218.AS9A_3937"/>
<dbReference type="Proteomes" id="UP000009235">
    <property type="component" value="Chromosome"/>
</dbReference>
<evidence type="ECO:0000313" key="1">
    <source>
        <dbReference type="EMBL" id="AEF42373.1"/>
    </source>
</evidence>
<organism evidence="1 2">
    <name type="scientific">Hoyosella subflava (strain DSM 45089 / JCM 17490 / NBRC 109087 / DQS3-9A1)</name>
    <name type="common">Amycolicicoccus subflavus</name>
    <dbReference type="NCBI Taxonomy" id="443218"/>
    <lineage>
        <taxon>Bacteria</taxon>
        <taxon>Bacillati</taxon>
        <taxon>Actinomycetota</taxon>
        <taxon>Actinomycetes</taxon>
        <taxon>Mycobacteriales</taxon>
        <taxon>Hoyosellaceae</taxon>
        <taxon>Hoyosella</taxon>
    </lineage>
</organism>
<gene>
    <name evidence="1" type="ordered locus">AS9A_3937</name>
</gene>
<dbReference type="EMBL" id="CP002786">
    <property type="protein sequence ID" value="AEF42373.1"/>
    <property type="molecule type" value="Genomic_DNA"/>
</dbReference>
<dbReference type="AlphaFoldDB" id="F6EHK9"/>
<dbReference type="HOGENOM" id="CLU_3339254_0_0_11"/>
<accession>F6EHK9</accession>